<dbReference type="SUPFAM" id="SSF55068">
    <property type="entry name" value="Peptide methionine sulfoxide reductase"/>
    <property type="match status" value="1"/>
</dbReference>
<dbReference type="InterPro" id="IPR036509">
    <property type="entry name" value="Met_Sox_Rdtase_MsrA_sf"/>
</dbReference>
<dbReference type="PANTHER" id="PTHR43774:SF1">
    <property type="entry name" value="PEPTIDE METHIONINE SULFOXIDE REDUCTASE MSRA 2"/>
    <property type="match status" value="1"/>
</dbReference>
<keyword evidence="2" id="KW-0560">Oxidoreductase</keyword>
<protein>
    <recommendedName>
        <fullName evidence="1">peptide-methionine (S)-S-oxide reductase</fullName>
        <ecNumber evidence="1">1.8.4.11</ecNumber>
    </recommendedName>
</protein>
<dbReference type="Gene3D" id="3.30.1060.10">
    <property type="entry name" value="Peptide methionine sulphoxide reductase MsrA"/>
    <property type="match status" value="1"/>
</dbReference>
<dbReference type="EMBL" id="BARW01017224">
    <property type="protein sequence ID" value="GAJ00209.1"/>
    <property type="molecule type" value="Genomic_DNA"/>
</dbReference>
<evidence type="ECO:0000256" key="2">
    <source>
        <dbReference type="ARBA" id="ARBA00023002"/>
    </source>
</evidence>
<feature type="non-terminal residue" evidence="4">
    <location>
        <position position="131"/>
    </location>
</feature>
<dbReference type="GO" id="GO:0008113">
    <property type="term" value="F:peptide-methionine (S)-S-oxide reductase activity"/>
    <property type="evidence" value="ECO:0007669"/>
    <property type="project" value="UniProtKB-EC"/>
</dbReference>
<sequence length="131" mass="15745">MIRTRVGYAGGTKENPTYYSLGDHSETIQIDYDPTQISYRQLLDVFWSSHNPIYEPWSRQYMSIVFYHNEEQKRLAIETKESEEARLDRDIFTEIVPFSKFYLAEDYHQKYYLRRESALMEEFSAIYPATE</sequence>
<dbReference type="AlphaFoldDB" id="X1T4N8"/>
<comment type="caution">
    <text evidence="4">The sequence shown here is derived from an EMBL/GenBank/DDBJ whole genome shotgun (WGS) entry which is preliminary data.</text>
</comment>
<gene>
    <name evidence="4" type="ORF">S12H4_29808</name>
</gene>
<evidence type="ECO:0000256" key="1">
    <source>
        <dbReference type="ARBA" id="ARBA00012502"/>
    </source>
</evidence>
<name>X1T4N8_9ZZZZ</name>
<reference evidence="4" key="1">
    <citation type="journal article" date="2014" name="Front. Microbiol.">
        <title>High frequency of phylogenetically diverse reductive dehalogenase-homologous genes in deep subseafloor sedimentary metagenomes.</title>
        <authorList>
            <person name="Kawai M."/>
            <person name="Futagami T."/>
            <person name="Toyoda A."/>
            <person name="Takaki Y."/>
            <person name="Nishi S."/>
            <person name="Hori S."/>
            <person name="Arai W."/>
            <person name="Tsubouchi T."/>
            <person name="Morono Y."/>
            <person name="Uchiyama I."/>
            <person name="Ito T."/>
            <person name="Fujiyama A."/>
            <person name="Inagaki F."/>
            <person name="Takami H."/>
        </authorList>
    </citation>
    <scope>NUCLEOTIDE SEQUENCE</scope>
    <source>
        <strain evidence="4">Expedition CK06-06</strain>
    </source>
</reference>
<dbReference type="InterPro" id="IPR002569">
    <property type="entry name" value="Met_Sox_Rdtase_MsrA_dom"/>
</dbReference>
<dbReference type="Pfam" id="PF01625">
    <property type="entry name" value="PMSR"/>
    <property type="match status" value="1"/>
</dbReference>
<dbReference type="PANTHER" id="PTHR43774">
    <property type="entry name" value="PEPTIDE METHIONINE SULFOXIDE REDUCTASE"/>
    <property type="match status" value="1"/>
</dbReference>
<feature type="domain" description="Peptide methionine sulphoxide reductase MsrA" evidence="3">
    <location>
        <begin position="2"/>
        <end position="117"/>
    </location>
</feature>
<evidence type="ECO:0000259" key="3">
    <source>
        <dbReference type="Pfam" id="PF01625"/>
    </source>
</evidence>
<accession>X1T4N8</accession>
<organism evidence="4">
    <name type="scientific">marine sediment metagenome</name>
    <dbReference type="NCBI Taxonomy" id="412755"/>
    <lineage>
        <taxon>unclassified sequences</taxon>
        <taxon>metagenomes</taxon>
        <taxon>ecological metagenomes</taxon>
    </lineage>
</organism>
<dbReference type="EC" id="1.8.4.11" evidence="1"/>
<proteinExistence type="predicted"/>
<evidence type="ECO:0000313" key="4">
    <source>
        <dbReference type="EMBL" id="GAJ00209.1"/>
    </source>
</evidence>